<evidence type="ECO:0000256" key="5">
    <source>
        <dbReference type="ARBA" id="ARBA00023320"/>
    </source>
</evidence>
<evidence type="ECO:0000256" key="2">
    <source>
        <dbReference type="ARBA" id="ARBA00005516"/>
    </source>
</evidence>
<dbReference type="InterPro" id="IPR024565">
    <property type="entry name" value="P518"/>
</dbReference>
<dbReference type="AlphaFoldDB" id="A0A6J0A7F3"/>
<organism evidence="7 8">
    <name type="scientific">Acinonyx jubatus</name>
    <name type="common">Cheetah</name>
    <dbReference type="NCBI Taxonomy" id="32536"/>
    <lineage>
        <taxon>Eukaryota</taxon>
        <taxon>Metazoa</taxon>
        <taxon>Chordata</taxon>
        <taxon>Craniata</taxon>
        <taxon>Vertebrata</taxon>
        <taxon>Euteleostomi</taxon>
        <taxon>Mammalia</taxon>
        <taxon>Eutheria</taxon>
        <taxon>Laurasiatheria</taxon>
        <taxon>Carnivora</taxon>
        <taxon>Feliformia</taxon>
        <taxon>Felidae</taxon>
        <taxon>Felinae</taxon>
        <taxon>Acinonyx</taxon>
    </lineage>
</organism>
<dbReference type="CTD" id="347148"/>
<sequence length="231" mass="24060">MLAAPLETRPGQRAAPSAPVIRPHPVCVGSFMEAGSTAPSFATSVPNGIPGSGMCGNQTTGWQIYPGAYIKQEKPGAAPPRQEPGGALPSSPPGEQAHSTMISPYCLLLLPLGACFPLLGTEEAAAGGVRGEMGWAHLPGGHRVSLPRGSPRRPRAPHPLGLLVTAKELQTSGRQRAGFRVRFGRQDDGSEATGFLLADGDKASGPLGTLAEELSGYSRKKGGFSFRFGRR</sequence>
<keyword evidence="4" id="KW-0027">Amidation</keyword>
<dbReference type="GO" id="GO:0031854">
    <property type="term" value="F:orexigenic neuropeptide QRFP receptor binding"/>
    <property type="evidence" value="ECO:0007669"/>
    <property type="project" value="InterPro"/>
</dbReference>
<evidence type="ECO:0000313" key="8">
    <source>
        <dbReference type="RefSeq" id="XP_014939022.2"/>
    </source>
</evidence>
<comment type="similarity">
    <text evidence="2">Belongs to the RFamide neuropeptide family.</text>
</comment>
<comment type="subcellular location">
    <subcellularLocation>
        <location evidence="1">Secreted</location>
    </subcellularLocation>
</comment>
<evidence type="ECO:0000256" key="3">
    <source>
        <dbReference type="ARBA" id="ARBA00022525"/>
    </source>
</evidence>
<reference evidence="8" key="1">
    <citation type="submission" date="2025-08" db="UniProtKB">
        <authorList>
            <consortium name="RefSeq"/>
        </authorList>
    </citation>
    <scope>IDENTIFICATION</scope>
    <source>
        <tissue evidence="8">Blood</tissue>
    </source>
</reference>
<keyword evidence="3" id="KW-0964">Secreted</keyword>
<dbReference type="Pfam" id="PF11109">
    <property type="entry name" value="RFamide_26RFa"/>
    <property type="match status" value="1"/>
</dbReference>
<evidence type="ECO:0000256" key="4">
    <source>
        <dbReference type="ARBA" id="ARBA00022815"/>
    </source>
</evidence>
<feature type="region of interest" description="Disordered" evidence="6">
    <location>
        <begin position="72"/>
        <end position="96"/>
    </location>
</feature>
<dbReference type="PANTHER" id="PTHR36476">
    <property type="entry name" value="OREXIGENIC NEUROPEPTIDE QRFP"/>
    <property type="match status" value="1"/>
</dbReference>
<dbReference type="GO" id="GO:0005576">
    <property type="term" value="C:extracellular region"/>
    <property type="evidence" value="ECO:0007669"/>
    <property type="project" value="UniProtKB-SubCell"/>
</dbReference>
<dbReference type="GO" id="GO:0005184">
    <property type="term" value="F:neuropeptide hormone activity"/>
    <property type="evidence" value="ECO:0007669"/>
    <property type="project" value="TreeGrafter"/>
</dbReference>
<dbReference type="GeneID" id="106985362"/>
<dbReference type="PANTHER" id="PTHR36476:SF1">
    <property type="entry name" value="OREXIGENIC NEUROPEPTIDE QRFP"/>
    <property type="match status" value="1"/>
</dbReference>
<keyword evidence="7" id="KW-1185">Reference proteome</keyword>
<gene>
    <name evidence="8" type="primary">QRFP</name>
</gene>
<keyword evidence="5 8" id="KW-0527">Neuropeptide</keyword>
<dbReference type="RefSeq" id="XP_014939022.2">
    <property type="nucleotide sequence ID" value="XM_015083536.3"/>
</dbReference>
<protein>
    <submittedName>
        <fullName evidence="8">Orexigenic neuropeptide QRFP</fullName>
    </submittedName>
</protein>
<name>A0A6J0A7F3_ACIJB</name>
<proteinExistence type="inferred from homology"/>
<dbReference type="GO" id="GO:0007218">
    <property type="term" value="P:neuropeptide signaling pathway"/>
    <property type="evidence" value="ECO:0007669"/>
    <property type="project" value="UniProtKB-KW"/>
</dbReference>
<evidence type="ECO:0000313" key="7">
    <source>
        <dbReference type="Proteomes" id="UP001652583"/>
    </source>
</evidence>
<dbReference type="Proteomes" id="UP001652583">
    <property type="component" value="Chromosome D4"/>
</dbReference>
<dbReference type="KEGG" id="aju:106985362"/>
<accession>A0A6J0A7F3</accession>
<evidence type="ECO:0000256" key="6">
    <source>
        <dbReference type="SAM" id="MobiDB-lite"/>
    </source>
</evidence>
<evidence type="ECO:0000256" key="1">
    <source>
        <dbReference type="ARBA" id="ARBA00004613"/>
    </source>
</evidence>